<keyword evidence="2" id="KW-0460">Magnesium</keyword>
<dbReference type="GO" id="GO:0008299">
    <property type="term" value="P:isoprenoid biosynthetic process"/>
    <property type="evidence" value="ECO:0007669"/>
    <property type="project" value="InterPro"/>
</dbReference>
<evidence type="ECO:0000256" key="1">
    <source>
        <dbReference type="ARBA" id="ARBA00022723"/>
    </source>
</evidence>
<evidence type="ECO:0000256" key="2">
    <source>
        <dbReference type="ARBA" id="ARBA00022842"/>
    </source>
</evidence>
<gene>
    <name evidence="4" type="ORF">A2W05_05895</name>
</gene>
<dbReference type="InterPro" id="IPR023374">
    <property type="entry name" value="AttH-like_dom_sf"/>
</dbReference>
<dbReference type="PANTHER" id="PTHR12001:SF44">
    <property type="entry name" value="GERANYLGERANYL PYROPHOSPHATE SYNTHASE"/>
    <property type="match status" value="1"/>
</dbReference>
<dbReference type="PANTHER" id="PTHR12001">
    <property type="entry name" value="GERANYLGERANYL PYROPHOSPHATE SYNTHASE"/>
    <property type="match status" value="1"/>
</dbReference>
<dbReference type="SFLD" id="SFLDS00005">
    <property type="entry name" value="Isoprenoid_Synthase_Type_I"/>
    <property type="match status" value="1"/>
</dbReference>
<dbReference type="PROSITE" id="PS00444">
    <property type="entry name" value="POLYPRENYL_SYNTHASE_2"/>
    <property type="match status" value="1"/>
</dbReference>
<dbReference type="Gene3D" id="2.40.370.10">
    <property type="entry name" value="AttH-like domain"/>
    <property type="match status" value="1"/>
</dbReference>
<evidence type="ECO:0000259" key="3">
    <source>
        <dbReference type="Pfam" id="PF07143"/>
    </source>
</evidence>
<dbReference type="AlphaFoldDB" id="A0A1F7RVG2"/>
<dbReference type="InterPro" id="IPR010791">
    <property type="entry name" value="AttH_dom"/>
</dbReference>
<dbReference type="GO" id="GO:0004659">
    <property type="term" value="F:prenyltransferase activity"/>
    <property type="evidence" value="ECO:0007669"/>
    <property type="project" value="InterPro"/>
</dbReference>
<dbReference type="Gene3D" id="1.10.600.10">
    <property type="entry name" value="Farnesyl Diphosphate Synthase"/>
    <property type="match status" value="1"/>
</dbReference>
<feature type="domain" description="AttH" evidence="3">
    <location>
        <begin position="120"/>
        <end position="172"/>
    </location>
</feature>
<feature type="non-terminal residue" evidence="4">
    <location>
        <position position="668"/>
    </location>
</feature>
<organism evidence="4 5">
    <name type="scientific">Candidatus Schekmanbacteria bacterium RBG_16_38_10</name>
    <dbReference type="NCBI Taxonomy" id="1817879"/>
    <lineage>
        <taxon>Bacteria</taxon>
        <taxon>Candidatus Schekmaniibacteriota</taxon>
    </lineage>
</organism>
<protein>
    <recommendedName>
        <fullName evidence="3">AttH domain-containing protein</fullName>
    </recommendedName>
</protein>
<dbReference type="EMBL" id="MGDE01000135">
    <property type="protein sequence ID" value="OGL45421.1"/>
    <property type="molecule type" value="Genomic_DNA"/>
</dbReference>
<dbReference type="SUPFAM" id="SSF48576">
    <property type="entry name" value="Terpenoid synthases"/>
    <property type="match status" value="1"/>
</dbReference>
<keyword evidence="1" id="KW-0479">Metal-binding</keyword>
<reference evidence="4 5" key="1">
    <citation type="journal article" date="2016" name="Nat. Commun.">
        <title>Thousands of microbial genomes shed light on interconnected biogeochemical processes in an aquifer system.</title>
        <authorList>
            <person name="Anantharaman K."/>
            <person name="Brown C.T."/>
            <person name="Hug L.A."/>
            <person name="Sharon I."/>
            <person name="Castelle C.J."/>
            <person name="Probst A.J."/>
            <person name="Thomas B.C."/>
            <person name="Singh A."/>
            <person name="Wilkins M.J."/>
            <person name="Karaoz U."/>
            <person name="Brodie E.L."/>
            <person name="Williams K.H."/>
            <person name="Hubbard S.S."/>
            <person name="Banfield J.F."/>
        </authorList>
    </citation>
    <scope>NUCLEOTIDE SEQUENCE [LARGE SCALE GENOMIC DNA]</scope>
</reference>
<dbReference type="GO" id="GO:0046872">
    <property type="term" value="F:metal ion binding"/>
    <property type="evidence" value="ECO:0007669"/>
    <property type="project" value="UniProtKB-KW"/>
</dbReference>
<dbReference type="Pfam" id="PF00348">
    <property type="entry name" value="polyprenyl_synt"/>
    <property type="match status" value="1"/>
</dbReference>
<feature type="non-terminal residue" evidence="4">
    <location>
        <position position="1"/>
    </location>
</feature>
<evidence type="ECO:0000313" key="5">
    <source>
        <dbReference type="Proteomes" id="UP000178797"/>
    </source>
</evidence>
<sequence length="668" mass="77221">VTSLFRFWKEEEKKHLHSLFFAFLNKAGEAHECQTFIDNPLLHAYWKEITLQKYGLDKDIVKVFFEETRNDIPLRPFKLFPNLPNLESCFNKVSVDGLNIELLENGFQVYMNFEGHIFKLILKNKNDRVFGQSAEGLQNKKETVYITSPNLELTGTWNGLAVRGTAWFDRQWVEKSFMVKPQGDSNIERFIGWDWFGINLEDDSDLIVFRFFYPHSMEIISAYAKWFKKDGSSQDTERVEIISRRKWKSPDTRITYPLEWHIRLSEFRMELEIIPLADNQEIKIYAVTRAIWEGACKISAWINDKMLSGYARAELNGYGILYKYSQFVSSITEIVDEELEKFFPKSIDGQWVKEYVDPEPRWNIDTESYTKNITEPAWELLSRGGKRWRPLFGVLIYEALGGKLEPYKELIVIPELIHTGALIIDDIEDESEMRRNGKTIHLLYGVDVALNVGNTLYFLPLSLIGKHPLLTNRQKLELYKLSNQLQIKASFGQCSDIYRARNLSTEKLKEWIKNDMEGIIYQMMAYKTASGAVASAKFAMILANVTKKVWNAGVRFSENFGVAFQIMDDVKNFSDSPKFNKKTGEDLEQGKINLVTISAVKLLPPADGEELISILCNTKLRKEKKYFDRGLELIRKSGALQKCSQMASSIIEDAWQPFASLLPPTESK</sequence>
<dbReference type="InterPro" id="IPR033749">
    <property type="entry name" value="Polyprenyl_synt_CS"/>
</dbReference>
<dbReference type="Pfam" id="PF17186">
    <property type="entry name" value="Lipocalin_9"/>
    <property type="match status" value="1"/>
</dbReference>
<accession>A0A1F7RVG2</accession>
<dbReference type="InterPro" id="IPR000092">
    <property type="entry name" value="Polyprenyl_synt"/>
</dbReference>
<name>A0A1F7RVG2_9BACT</name>
<comment type="caution">
    <text evidence="4">The sequence shown here is derived from an EMBL/GenBank/DDBJ whole genome shotgun (WGS) entry which is preliminary data.</text>
</comment>
<proteinExistence type="predicted"/>
<dbReference type="Proteomes" id="UP000178797">
    <property type="component" value="Unassembled WGS sequence"/>
</dbReference>
<dbReference type="InterPro" id="IPR008949">
    <property type="entry name" value="Isoprenoid_synthase_dom_sf"/>
</dbReference>
<evidence type="ECO:0000313" key="4">
    <source>
        <dbReference type="EMBL" id="OGL45421.1"/>
    </source>
</evidence>
<dbReference type="Pfam" id="PF07143">
    <property type="entry name" value="CrtC"/>
    <property type="match status" value="1"/>
</dbReference>
<dbReference type="SUPFAM" id="SSF159245">
    <property type="entry name" value="AttH-like"/>
    <property type="match status" value="1"/>
</dbReference>